<proteinExistence type="predicted"/>
<gene>
    <name evidence="4" type="ORF">LCGC14_0140810</name>
</gene>
<dbReference type="Pfam" id="PF05063">
    <property type="entry name" value="MT-A70"/>
    <property type="match status" value="1"/>
</dbReference>
<dbReference type="Gene3D" id="3.40.50.150">
    <property type="entry name" value="Vaccinia Virus protein VP39"/>
    <property type="match status" value="1"/>
</dbReference>
<keyword evidence="3" id="KW-0949">S-adenosyl-L-methionine</keyword>
<keyword evidence="2" id="KW-0808">Transferase</keyword>
<dbReference type="InterPro" id="IPR029063">
    <property type="entry name" value="SAM-dependent_MTases_sf"/>
</dbReference>
<dbReference type="AlphaFoldDB" id="A0A0F9V0U8"/>
<dbReference type="PROSITE" id="PS00092">
    <property type="entry name" value="N6_MTASE"/>
    <property type="match status" value="1"/>
</dbReference>
<evidence type="ECO:0000256" key="1">
    <source>
        <dbReference type="ARBA" id="ARBA00022603"/>
    </source>
</evidence>
<accession>A0A0F9V0U8</accession>
<sequence length="194" mass="22220">MPAKPLLMNGENILDKFPDKKYNVIYADPPWNGLGWNNGSGEKCPAKHYEVQDIEWIKSLPVNTISGDPCFLFLWVTFPNLQQGLEVIESWGFRYSTCAFNWVKRNKKSDSYFIGCGNYTRANSELCLLGTKGKCQKARKSRSVRQICDARISKHSAKPPEIRDRIIQLCGDIPRIELFAREKTTGWDVWGNEV</sequence>
<dbReference type="GO" id="GO:0032259">
    <property type="term" value="P:methylation"/>
    <property type="evidence" value="ECO:0007669"/>
    <property type="project" value="UniProtKB-KW"/>
</dbReference>
<dbReference type="EMBL" id="LAZR01000049">
    <property type="protein sequence ID" value="KKN98840.1"/>
    <property type="molecule type" value="Genomic_DNA"/>
</dbReference>
<name>A0A0F9V0U8_9ZZZZ</name>
<dbReference type="PROSITE" id="PS51143">
    <property type="entry name" value="MT_A70"/>
    <property type="match status" value="1"/>
</dbReference>
<protein>
    <recommendedName>
        <fullName evidence="5">DNA methyltransferase</fullName>
    </recommendedName>
</protein>
<dbReference type="GO" id="GO:0003676">
    <property type="term" value="F:nucleic acid binding"/>
    <property type="evidence" value="ECO:0007669"/>
    <property type="project" value="InterPro"/>
</dbReference>
<evidence type="ECO:0000256" key="3">
    <source>
        <dbReference type="ARBA" id="ARBA00022691"/>
    </source>
</evidence>
<organism evidence="4">
    <name type="scientific">marine sediment metagenome</name>
    <dbReference type="NCBI Taxonomy" id="412755"/>
    <lineage>
        <taxon>unclassified sequences</taxon>
        <taxon>metagenomes</taxon>
        <taxon>ecological metagenomes</taxon>
    </lineage>
</organism>
<dbReference type="SUPFAM" id="SSF53335">
    <property type="entry name" value="S-adenosyl-L-methionine-dependent methyltransferases"/>
    <property type="match status" value="1"/>
</dbReference>
<evidence type="ECO:0000313" key="4">
    <source>
        <dbReference type="EMBL" id="KKN98840.1"/>
    </source>
</evidence>
<keyword evidence="1" id="KW-0489">Methyltransferase</keyword>
<dbReference type="InterPro" id="IPR007757">
    <property type="entry name" value="MT-A70-like"/>
</dbReference>
<dbReference type="PANTHER" id="PTHR12829:SF7">
    <property type="entry name" value="N6-ADENOSINE-METHYLTRANSFERASE CATALYTIC SUBUNIT"/>
    <property type="match status" value="1"/>
</dbReference>
<reference evidence="4" key="1">
    <citation type="journal article" date="2015" name="Nature">
        <title>Complex archaea that bridge the gap between prokaryotes and eukaryotes.</title>
        <authorList>
            <person name="Spang A."/>
            <person name="Saw J.H."/>
            <person name="Jorgensen S.L."/>
            <person name="Zaremba-Niedzwiedzka K."/>
            <person name="Martijn J."/>
            <person name="Lind A.E."/>
            <person name="van Eijk R."/>
            <person name="Schleper C."/>
            <person name="Guy L."/>
            <person name="Ettema T.J."/>
        </authorList>
    </citation>
    <scope>NUCLEOTIDE SEQUENCE</scope>
</reference>
<evidence type="ECO:0000256" key="2">
    <source>
        <dbReference type="ARBA" id="ARBA00022679"/>
    </source>
</evidence>
<dbReference type="PANTHER" id="PTHR12829">
    <property type="entry name" value="N6-ADENOSINE-METHYLTRANSFERASE"/>
    <property type="match status" value="1"/>
</dbReference>
<dbReference type="GO" id="GO:0001734">
    <property type="term" value="F:mRNA m(6)A methyltransferase activity"/>
    <property type="evidence" value="ECO:0007669"/>
    <property type="project" value="UniProtKB-ARBA"/>
</dbReference>
<comment type="caution">
    <text evidence="4">The sequence shown here is derived from an EMBL/GenBank/DDBJ whole genome shotgun (WGS) entry which is preliminary data.</text>
</comment>
<dbReference type="InterPro" id="IPR002052">
    <property type="entry name" value="DNA_methylase_N6_adenine_CS"/>
</dbReference>
<evidence type="ECO:0008006" key="5">
    <source>
        <dbReference type="Google" id="ProtNLM"/>
    </source>
</evidence>